<dbReference type="InterPro" id="IPR002545">
    <property type="entry name" value="CheW-lke_dom"/>
</dbReference>
<dbReference type="SMART" id="SM00073">
    <property type="entry name" value="HPT"/>
    <property type="match status" value="1"/>
</dbReference>
<dbReference type="GO" id="GO:0000160">
    <property type="term" value="P:phosphorelay signal transduction system"/>
    <property type="evidence" value="ECO:0007669"/>
    <property type="project" value="InterPro"/>
</dbReference>
<evidence type="ECO:0000313" key="8">
    <source>
        <dbReference type="Proteomes" id="UP000000256"/>
    </source>
</evidence>
<keyword evidence="2" id="KW-0808">Transferase</keyword>
<dbReference type="InterPro" id="IPR008207">
    <property type="entry name" value="Sig_transdc_His_kin_Hpt_dom"/>
</dbReference>
<protein>
    <submittedName>
        <fullName evidence="7">CheW protein</fullName>
    </submittedName>
</protein>
<dbReference type="RefSeq" id="WP_011916384.1">
    <property type="nucleotide sequence ID" value="NC_009437.1"/>
</dbReference>
<reference evidence="7 8" key="1">
    <citation type="journal article" date="2008" name="Appl. Environ. Microbiol.">
        <title>Hydrogenomics of the extremely thermophilic bacterium Caldicellulosiruptor saccharolyticus.</title>
        <authorList>
            <person name="van de Werken H.J."/>
            <person name="Verhaart M.R."/>
            <person name="VanFossen A.L."/>
            <person name="Willquist K."/>
            <person name="Lewis D.L."/>
            <person name="Nichols J.D."/>
            <person name="Goorissen H.P."/>
            <person name="Mongodin E.F."/>
            <person name="Nelson K.E."/>
            <person name="van Niel E.W."/>
            <person name="Stams A.J."/>
            <person name="Ward D.E."/>
            <person name="de Vos W.M."/>
            <person name="van der Oost J."/>
            <person name="Kelly R.M."/>
            <person name="Kengen S.W."/>
        </authorList>
    </citation>
    <scope>NUCLEOTIDE SEQUENCE [LARGE SCALE GENOMIC DNA]</scope>
    <source>
        <strain evidence="8">ATCC 43494 / DSM 8903 / Tp8T 6331</strain>
    </source>
</reference>
<evidence type="ECO:0000256" key="4">
    <source>
        <dbReference type="PROSITE-ProRule" id="PRU00110"/>
    </source>
</evidence>
<evidence type="ECO:0000256" key="3">
    <source>
        <dbReference type="ARBA" id="ARBA00022777"/>
    </source>
</evidence>
<dbReference type="STRING" id="351627.Csac_0818"/>
<dbReference type="PANTHER" id="PTHR22617">
    <property type="entry name" value="CHEMOTAXIS SENSOR HISTIDINE KINASE-RELATED"/>
    <property type="match status" value="1"/>
</dbReference>
<dbReference type="InterPro" id="IPR036061">
    <property type="entry name" value="CheW-like_dom_sf"/>
</dbReference>
<dbReference type="PROSITE" id="PS50851">
    <property type="entry name" value="CHEW"/>
    <property type="match status" value="1"/>
</dbReference>
<sequence length="334" mass="38212">MSDQLFSSSELEELKKEFVVETYEHLENAQDALLQLEKDPGNYEILNFLFREIHSIKGGANFLGLQDIINVSHEMESVLDKMRNYEIYPSSDVVNTIFEGIDIIKKLVNNLENNTEDNIDHISYIERLRLINSLNQPPIENDNRKLENKEGFKAFGEFQTPEMLTDPKRKDSEFENSIYSGNDNSIDENSYLMIVSFEYGNVTYGIEVDFVKEIVKPTDITSIPFANDHIMGLMNLRGDVVTVVDFGKLLGVKKSEAVHHKVLIINYRNLTFGLYVDNVKEVISILPENIKEPNVDLISLSDILKGVVEKNGEFIQLIDLQQLVDKSREDAELV</sequence>
<keyword evidence="1 4" id="KW-0597">Phosphoprotein</keyword>
<dbReference type="SUPFAM" id="SSF50341">
    <property type="entry name" value="CheW-like"/>
    <property type="match status" value="1"/>
</dbReference>
<dbReference type="EMBL" id="CP000679">
    <property type="protein sequence ID" value="ABP66436.1"/>
    <property type="molecule type" value="Genomic_DNA"/>
</dbReference>
<feature type="domain" description="HPt" evidence="6">
    <location>
        <begin position="7"/>
        <end position="111"/>
    </location>
</feature>
<gene>
    <name evidence="7" type="ordered locus">Csac_0818</name>
</gene>
<evidence type="ECO:0000259" key="6">
    <source>
        <dbReference type="PROSITE" id="PS50894"/>
    </source>
</evidence>
<evidence type="ECO:0000259" key="5">
    <source>
        <dbReference type="PROSITE" id="PS50851"/>
    </source>
</evidence>
<accession>A4XHQ1</accession>
<dbReference type="Gene3D" id="2.30.30.40">
    <property type="entry name" value="SH3 Domains"/>
    <property type="match status" value="1"/>
</dbReference>
<dbReference type="Gene3D" id="1.20.120.160">
    <property type="entry name" value="HPT domain"/>
    <property type="match status" value="1"/>
</dbReference>
<keyword evidence="3" id="KW-0418">Kinase</keyword>
<dbReference type="HOGENOM" id="CLU_833363_0_0_9"/>
<proteinExistence type="predicted"/>
<dbReference type="Gene3D" id="2.40.50.180">
    <property type="entry name" value="CheA-289, Domain 4"/>
    <property type="match status" value="1"/>
</dbReference>
<dbReference type="Pfam" id="PF01584">
    <property type="entry name" value="CheW"/>
    <property type="match status" value="1"/>
</dbReference>
<dbReference type="PANTHER" id="PTHR22617:SF23">
    <property type="entry name" value="CHEMOTAXIS PROTEIN CHEW"/>
    <property type="match status" value="1"/>
</dbReference>
<keyword evidence="8" id="KW-1185">Reference proteome</keyword>
<name>A4XHQ1_CALS8</name>
<organism evidence="7 8">
    <name type="scientific">Caldicellulosiruptor saccharolyticus (strain ATCC 43494 / DSM 8903 / Tp8T 6331)</name>
    <dbReference type="NCBI Taxonomy" id="351627"/>
    <lineage>
        <taxon>Bacteria</taxon>
        <taxon>Bacillati</taxon>
        <taxon>Bacillota</taxon>
        <taxon>Bacillota incertae sedis</taxon>
        <taxon>Caldicellulosiruptorales</taxon>
        <taxon>Caldicellulosiruptoraceae</taxon>
        <taxon>Caldicellulosiruptor</taxon>
    </lineage>
</organism>
<dbReference type="InterPro" id="IPR036641">
    <property type="entry name" value="HPT_dom_sf"/>
</dbReference>
<feature type="modified residue" description="Phosphohistidine" evidence="4">
    <location>
        <position position="54"/>
    </location>
</feature>
<dbReference type="AlphaFoldDB" id="A4XHQ1"/>
<dbReference type="SUPFAM" id="SSF47226">
    <property type="entry name" value="Histidine-containing phosphotransfer domain, HPT domain"/>
    <property type="match status" value="1"/>
</dbReference>
<evidence type="ECO:0000256" key="1">
    <source>
        <dbReference type="ARBA" id="ARBA00022553"/>
    </source>
</evidence>
<evidence type="ECO:0000256" key="2">
    <source>
        <dbReference type="ARBA" id="ARBA00022679"/>
    </source>
</evidence>
<feature type="domain" description="CheW-like" evidence="5">
    <location>
        <begin position="191"/>
        <end position="329"/>
    </location>
</feature>
<dbReference type="eggNOG" id="COG2198">
    <property type="taxonomic scope" value="Bacteria"/>
</dbReference>
<dbReference type="SMART" id="SM00260">
    <property type="entry name" value="CheW"/>
    <property type="match status" value="1"/>
</dbReference>
<dbReference type="GO" id="GO:0016301">
    <property type="term" value="F:kinase activity"/>
    <property type="evidence" value="ECO:0007669"/>
    <property type="project" value="UniProtKB-KW"/>
</dbReference>
<dbReference type="KEGG" id="csc:Csac_0818"/>
<dbReference type="eggNOG" id="COG0835">
    <property type="taxonomic scope" value="Bacteria"/>
</dbReference>
<dbReference type="CDD" id="cd00088">
    <property type="entry name" value="HPT"/>
    <property type="match status" value="1"/>
</dbReference>
<dbReference type="GO" id="GO:0005829">
    <property type="term" value="C:cytosol"/>
    <property type="evidence" value="ECO:0007669"/>
    <property type="project" value="TreeGrafter"/>
</dbReference>
<dbReference type="Proteomes" id="UP000000256">
    <property type="component" value="Chromosome"/>
</dbReference>
<dbReference type="Pfam" id="PF01627">
    <property type="entry name" value="Hpt"/>
    <property type="match status" value="1"/>
</dbReference>
<dbReference type="PROSITE" id="PS50894">
    <property type="entry name" value="HPT"/>
    <property type="match status" value="1"/>
</dbReference>
<dbReference type="InterPro" id="IPR039315">
    <property type="entry name" value="CheW"/>
</dbReference>
<dbReference type="GO" id="GO:0006935">
    <property type="term" value="P:chemotaxis"/>
    <property type="evidence" value="ECO:0007669"/>
    <property type="project" value="InterPro"/>
</dbReference>
<dbReference type="OrthoDB" id="9794382at2"/>
<evidence type="ECO:0000313" key="7">
    <source>
        <dbReference type="EMBL" id="ABP66436.1"/>
    </source>
</evidence>